<evidence type="ECO:0000256" key="1">
    <source>
        <dbReference type="ARBA" id="ARBA00004377"/>
    </source>
</evidence>
<evidence type="ECO:0000256" key="8">
    <source>
        <dbReference type="ARBA" id="ARBA00023136"/>
    </source>
</evidence>
<feature type="coiled-coil region" evidence="10">
    <location>
        <begin position="133"/>
        <end position="269"/>
    </location>
</feature>
<dbReference type="Proteomes" id="UP000003374">
    <property type="component" value="Unassembled WGS sequence"/>
</dbReference>
<sequence length="416" mass="45949">MVAILVAFGGFGTWAAIAPLASAAIAPGVVTVDSNHKKVQHLEGGIIKTLLVRDGDKVKAGDVLVQLDETQPQASLAILQTKSDAARALEARLLAERDDAAEIEFADDLLKRRVDPNVAELLSGQETLFEARRNALKGETIILESRIEQLKNDIAGVRAQQKAKEHQIELVEDEARSLQKLLQKGYVGKPRYLALEREVARLEGERGEHISEIAQANTKIGETKLQIIQLWREFQEKVADELRSIQADILDLKERIRAAQHVLEHIEIRAPVSGSVVGMAVHTVGGVIKAGETVLDIVPVDDRLIIEARVQPQDIDNVHIGQEANIRFTAFKRRNTPSLVGHVSYISADRIVDSRTGEAYYKARLAVSDNEVARLGDKHLQPGMPAEVMIKTGEGTAIEYLARPFLDSLERAWREE</sequence>
<evidence type="ECO:0000256" key="9">
    <source>
        <dbReference type="RuleBase" id="RU365093"/>
    </source>
</evidence>
<dbReference type="InterPro" id="IPR058781">
    <property type="entry name" value="HH_AprE-like"/>
</dbReference>
<keyword evidence="5 9" id="KW-0997">Cell inner membrane</keyword>
<evidence type="ECO:0000259" key="12">
    <source>
        <dbReference type="Pfam" id="PF25994"/>
    </source>
</evidence>
<dbReference type="GO" id="GO:0015031">
    <property type="term" value="P:protein transport"/>
    <property type="evidence" value="ECO:0007669"/>
    <property type="project" value="InterPro"/>
</dbReference>
<feature type="signal peptide" evidence="11">
    <location>
        <begin position="1"/>
        <end position="23"/>
    </location>
</feature>
<keyword evidence="15" id="KW-1185">Reference proteome</keyword>
<feature type="chain" id="PRO_5002665323" description="Membrane fusion protein (MFP) family protein" evidence="11">
    <location>
        <begin position="24"/>
        <end position="416"/>
    </location>
</feature>
<keyword evidence="3 9" id="KW-0813">Transport</keyword>
<evidence type="ECO:0000259" key="13">
    <source>
        <dbReference type="Pfam" id="PF26002"/>
    </source>
</evidence>
<evidence type="ECO:0000256" key="2">
    <source>
        <dbReference type="ARBA" id="ARBA00009477"/>
    </source>
</evidence>
<keyword evidence="8" id="KW-0472">Membrane</keyword>
<evidence type="ECO:0000313" key="14">
    <source>
        <dbReference type="EMBL" id="EAR21905.1"/>
    </source>
</evidence>
<dbReference type="EMBL" id="AAOF01000005">
    <property type="protein sequence ID" value="EAR21905.1"/>
    <property type="molecule type" value="Genomic_DNA"/>
</dbReference>
<keyword evidence="4 9" id="KW-1003">Cell membrane</keyword>
<dbReference type="InterPro" id="IPR058982">
    <property type="entry name" value="Beta-barrel_AprE"/>
</dbReference>
<evidence type="ECO:0000256" key="10">
    <source>
        <dbReference type="SAM" id="Coils"/>
    </source>
</evidence>
<dbReference type="Gene3D" id="2.40.50.100">
    <property type="match status" value="1"/>
</dbReference>
<dbReference type="GO" id="GO:0005886">
    <property type="term" value="C:plasma membrane"/>
    <property type="evidence" value="ECO:0007669"/>
    <property type="project" value="UniProtKB-SubCell"/>
</dbReference>
<reference evidence="14" key="1">
    <citation type="submission" date="2006-02" db="EMBL/GenBank/DDBJ databases">
        <authorList>
            <person name="Waterbury J."/>
            <person name="Ferriera S."/>
            <person name="Johnson J."/>
            <person name="Kravitz S."/>
            <person name="Halpern A."/>
            <person name="Remington K."/>
            <person name="Beeson K."/>
            <person name="Tran B."/>
            <person name="Rogers Y.-H."/>
            <person name="Friedman R."/>
            <person name="Venter J.C."/>
        </authorList>
    </citation>
    <scope>NUCLEOTIDE SEQUENCE [LARGE SCALE GENOMIC DNA]</scope>
    <source>
        <strain evidence="14">Nb-231</strain>
    </source>
</reference>
<keyword evidence="7" id="KW-1133">Transmembrane helix</keyword>
<dbReference type="PANTHER" id="PTHR30386">
    <property type="entry name" value="MEMBRANE FUSION SUBUNIT OF EMRAB-TOLC MULTIDRUG EFFLUX PUMP"/>
    <property type="match status" value="1"/>
</dbReference>
<feature type="domain" description="AprE-like beta-barrel" evidence="13">
    <location>
        <begin position="304"/>
        <end position="393"/>
    </location>
</feature>
<organism evidence="14 15">
    <name type="scientific">Nitrococcus mobilis Nb-231</name>
    <dbReference type="NCBI Taxonomy" id="314278"/>
    <lineage>
        <taxon>Bacteria</taxon>
        <taxon>Pseudomonadati</taxon>
        <taxon>Pseudomonadota</taxon>
        <taxon>Gammaproteobacteria</taxon>
        <taxon>Chromatiales</taxon>
        <taxon>Ectothiorhodospiraceae</taxon>
        <taxon>Nitrococcus</taxon>
    </lineage>
</organism>
<evidence type="ECO:0000313" key="15">
    <source>
        <dbReference type="Proteomes" id="UP000003374"/>
    </source>
</evidence>
<name>A4BQQ5_9GAMM</name>
<evidence type="ECO:0000256" key="7">
    <source>
        <dbReference type="ARBA" id="ARBA00022989"/>
    </source>
</evidence>
<gene>
    <name evidence="14" type="ORF">NB231_05941</name>
</gene>
<feature type="domain" description="AprE-like long alpha-helical hairpin" evidence="12">
    <location>
        <begin position="73"/>
        <end position="261"/>
    </location>
</feature>
<comment type="similarity">
    <text evidence="2 9">Belongs to the membrane fusion protein (MFP) (TC 8.A.1) family.</text>
</comment>
<evidence type="ECO:0000256" key="6">
    <source>
        <dbReference type="ARBA" id="ARBA00022692"/>
    </source>
</evidence>
<dbReference type="PRINTS" id="PR01490">
    <property type="entry name" value="RTXTOXIND"/>
</dbReference>
<dbReference type="Pfam" id="PF26002">
    <property type="entry name" value="Beta-barrel_AprE"/>
    <property type="match status" value="1"/>
</dbReference>
<dbReference type="AlphaFoldDB" id="A4BQQ5"/>
<dbReference type="Pfam" id="PF25994">
    <property type="entry name" value="HH_AprE"/>
    <property type="match status" value="1"/>
</dbReference>
<dbReference type="Gene3D" id="1.10.287.1490">
    <property type="match status" value="1"/>
</dbReference>
<proteinExistence type="inferred from homology"/>
<dbReference type="Gene3D" id="2.40.30.170">
    <property type="match status" value="1"/>
</dbReference>
<dbReference type="PANTHER" id="PTHR30386:SF17">
    <property type="entry name" value="ALKALINE PROTEASE SECRETION PROTEIN APRE"/>
    <property type="match status" value="1"/>
</dbReference>
<dbReference type="InterPro" id="IPR050739">
    <property type="entry name" value="MFP"/>
</dbReference>
<evidence type="ECO:0000256" key="5">
    <source>
        <dbReference type="ARBA" id="ARBA00022519"/>
    </source>
</evidence>
<protein>
    <recommendedName>
        <fullName evidence="9">Membrane fusion protein (MFP) family protein</fullName>
    </recommendedName>
</protein>
<comment type="subcellular location">
    <subcellularLocation>
        <location evidence="1 9">Cell inner membrane</location>
        <topology evidence="1 9">Single-pass membrane protein</topology>
    </subcellularLocation>
</comment>
<keyword evidence="10" id="KW-0175">Coiled coil</keyword>
<dbReference type="SUPFAM" id="SSF111369">
    <property type="entry name" value="HlyD-like secretion proteins"/>
    <property type="match status" value="1"/>
</dbReference>
<dbReference type="NCBIfam" id="TIGR01843">
    <property type="entry name" value="type_I_hlyD"/>
    <property type="match status" value="1"/>
</dbReference>
<dbReference type="STRING" id="314278.NB231_05941"/>
<dbReference type="eggNOG" id="COG0845">
    <property type="taxonomic scope" value="Bacteria"/>
</dbReference>
<keyword evidence="11" id="KW-0732">Signal</keyword>
<accession>A4BQQ5</accession>
<keyword evidence="6" id="KW-0812">Transmembrane</keyword>
<evidence type="ECO:0000256" key="3">
    <source>
        <dbReference type="ARBA" id="ARBA00022448"/>
    </source>
</evidence>
<dbReference type="InterPro" id="IPR010129">
    <property type="entry name" value="T1SS_HlyD"/>
</dbReference>
<evidence type="ECO:0000256" key="11">
    <source>
        <dbReference type="SAM" id="SignalP"/>
    </source>
</evidence>
<comment type="caution">
    <text evidence="14">The sequence shown here is derived from an EMBL/GenBank/DDBJ whole genome shotgun (WGS) entry which is preliminary data.</text>
</comment>
<dbReference type="HOGENOM" id="CLU_023976_1_1_6"/>
<evidence type="ECO:0000256" key="4">
    <source>
        <dbReference type="ARBA" id="ARBA00022475"/>
    </source>
</evidence>